<dbReference type="Gene3D" id="3.30.260.10">
    <property type="entry name" value="TCP-1-like chaperonin intermediate domain"/>
    <property type="match status" value="1"/>
</dbReference>
<dbReference type="NCBIfam" id="TIGR02348">
    <property type="entry name" value="GroEL"/>
    <property type="match status" value="1"/>
</dbReference>
<keyword evidence="3" id="KW-0346">Stress response</keyword>
<dbReference type="NCBIfam" id="NF009487">
    <property type="entry name" value="PRK12849.1"/>
    <property type="match status" value="1"/>
</dbReference>
<keyword evidence="4" id="KW-0143">Chaperone</keyword>
<dbReference type="NCBIfam" id="NF009488">
    <property type="entry name" value="PRK12850.1"/>
    <property type="match status" value="1"/>
</dbReference>
<evidence type="ECO:0000256" key="3">
    <source>
        <dbReference type="ARBA" id="ARBA00023016"/>
    </source>
</evidence>
<evidence type="ECO:0000256" key="6">
    <source>
        <dbReference type="RuleBase" id="RU000418"/>
    </source>
</evidence>
<reference evidence="8" key="1">
    <citation type="submission" date="2016-09" db="EMBL/GenBank/DDBJ databases">
        <authorList>
            <person name="Hebert L."/>
            <person name="Moumen B."/>
        </authorList>
    </citation>
    <scope>NUCLEOTIDE SEQUENCE [LARGE SCALE GENOMIC DNA]</scope>
    <source>
        <strain evidence="8">OVI</strain>
    </source>
</reference>
<dbReference type="FunFam" id="3.50.7.10:FF:000015">
    <property type="entry name" value="Chaperonin HSP60, mitochondrial"/>
    <property type="match status" value="1"/>
</dbReference>
<dbReference type="InterPro" id="IPR001844">
    <property type="entry name" value="Cpn60/GroEL"/>
</dbReference>
<dbReference type="GO" id="GO:0042026">
    <property type="term" value="P:protein refolding"/>
    <property type="evidence" value="ECO:0007669"/>
    <property type="project" value="InterPro"/>
</dbReference>
<evidence type="ECO:0000256" key="5">
    <source>
        <dbReference type="ARBA" id="ARBA00025467"/>
    </source>
</evidence>
<dbReference type="GeneID" id="92377603"/>
<dbReference type="CDD" id="cd03344">
    <property type="entry name" value="GroEL"/>
    <property type="match status" value="1"/>
</dbReference>
<dbReference type="GO" id="GO:0140662">
    <property type="term" value="F:ATP-dependent protein folding chaperone"/>
    <property type="evidence" value="ECO:0007669"/>
    <property type="project" value="InterPro"/>
</dbReference>
<keyword evidence="9" id="KW-1185">Reference proteome</keyword>
<dbReference type="InterPro" id="IPR027410">
    <property type="entry name" value="TCP-1-like_intermed_sf"/>
</dbReference>
<comment type="function">
    <text evidence="5">Implicated in mitochondrial protein import and macromolecular assembly. May facilitate the correct folding of imported proteins. May also prevent misfolding and promote the refolding and proper assembly of unfolded polypeptides generated under stress conditions in the mitochondrial matrix.</text>
</comment>
<accession>A0A1G4II02</accession>
<evidence type="ECO:0000313" key="8">
    <source>
        <dbReference type="EMBL" id="SCU72081.1"/>
    </source>
</evidence>
<dbReference type="GO" id="GO:0005524">
    <property type="term" value="F:ATP binding"/>
    <property type="evidence" value="ECO:0007669"/>
    <property type="project" value="InterPro"/>
</dbReference>
<dbReference type="VEuPathDB" id="TriTrypDB:TEOVI_000366300"/>
<dbReference type="SUPFAM" id="SSF52029">
    <property type="entry name" value="GroEL apical domain-like"/>
    <property type="match status" value="1"/>
</dbReference>
<dbReference type="NCBIfam" id="NF009489">
    <property type="entry name" value="PRK12851.1"/>
    <property type="match status" value="1"/>
</dbReference>
<dbReference type="AlphaFoldDB" id="A0A1G4II02"/>
<organism evidence="8 9">
    <name type="scientific">Trypanosoma equiperdum</name>
    <dbReference type="NCBI Taxonomy" id="5694"/>
    <lineage>
        <taxon>Eukaryota</taxon>
        <taxon>Discoba</taxon>
        <taxon>Euglenozoa</taxon>
        <taxon>Kinetoplastea</taxon>
        <taxon>Metakinetoplastina</taxon>
        <taxon>Trypanosomatida</taxon>
        <taxon>Trypanosomatidae</taxon>
        <taxon>Trypanosoma</taxon>
    </lineage>
</organism>
<dbReference type="Proteomes" id="UP000195570">
    <property type="component" value="Unassembled WGS sequence"/>
</dbReference>
<protein>
    <submittedName>
        <fullName evidence="8">Chaperonin HSP60, mitochondrial</fullName>
    </submittedName>
</protein>
<dbReference type="Pfam" id="PF00118">
    <property type="entry name" value="Cpn60_TCP1"/>
    <property type="match status" value="1"/>
</dbReference>
<evidence type="ECO:0000256" key="1">
    <source>
        <dbReference type="ARBA" id="ARBA00006607"/>
    </source>
</evidence>
<sequence>MLRRSFACCMQYGSTPKDIRYGIEARKLLLLGVENLVKAVGVTLGPKGRNVVLEMPYASPKITKDGVTVAKHIEFENSFENLGANLVRQVAGLTNDTAGDGTTTATILSGAIFREGFRSVSTGTNPMDLKRGIDLACREVLASLAEQAKPVTSKSEVTQIAMISANMDVEIGALIGDAMQQVGKDGVITTQEGRSLNTELELVEGMSFERGFTSPYFVTNTKSQKCELENALVFVANRKLSSVAHILPALNHAIQKKRPLLVISEDLEGEAMHTFLYNKIQGRITGCSVKAPGFGDMRINQLQDIAVFTGAQMISEDLGLSLDQSDFSERLLGSCKKATISRDECILMEGGGSAIAVEERVQMIRDMIAAEDHEYNRERLVERLAKLSGGVAVIKVGGASEVEISEKKDRIVDALNATRAAVAEGILAGGGTALLVASVRLDSVAKDRSLPPDIRTGVNIVKRAVRLPCRYIASNAGVEGSVVASKIMRRNDPTFGYNAQTGEYVNMFNEGIIDPMKVVKSAVVNACSVAGMMITTEAAVVEKDVLAKESRIEDRGLEDKEKREGLNTMRKRVNESQAPLPALAPPMKFQMKGI</sequence>
<dbReference type="NCBIfam" id="NF000592">
    <property type="entry name" value="PRK00013.1"/>
    <property type="match status" value="1"/>
</dbReference>
<dbReference type="InterPro" id="IPR002423">
    <property type="entry name" value="Cpn60/GroEL/TCP-1"/>
</dbReference>
<evidence type="ECO:0000256" key="2">
    <source>
        <dbReference type="ARBA" id="ARBA00022946"/>
    </source>
</evidence>
<proteinExistence type="inferred from homology"/>
<evidence type="ECO:0000256" key="7">
    <source>
        <dbReference type="SAM" id="MobiDB-lite"/>
    </source>
</evidence>
<gene>
    <name evidence="8" type="ORF">TEOVI_000366300</name>
</gene>
<dbReference type="InterPro" id="IPR027409">
    <property type="entry name" value="GroEL-like_apical_dom_sf"/>
</dbReference>
<evidence type="ECO:0000313" key="9">
    <source>
        <dbReference type="Proteomes" id="UP000195570"/>
    </source>
</evidence>
<dbReference type="Gene3D" id="3.50.7.10">
    <property type="entry name" value="GroEL"/>
    <property type="match status" value="1"/>
</dbReference>
<dbReference type="Gene3D" id="1.10.560.10">
    <property type="entry name" value="GroEL-like equatorial domain"/>
    <property type="match status" value="1"/>
</dbReference>
<dbReference type="PRINTS" id="PR00298">
    <property type="entry name" value="CHAPERONIN60"/>
</dbReference>
<dbReference type="SUPFAM" id="SSF48592">
    <property type="entry name" value="GroEL equatorial domain-like"/>
    <property type="match status" value="1"/>
</dbReference>
<evidence type="ECO:0000256" key="4">
    <source>
        <dbReference type="ARBA" id="ARBA00023186"/>
    </source>
</evidence>
<feature type="compositionally biased region" description="Basic and acidic residues" evidence="7">
    <location>
        <begin position="556"/>
        <end position="565"/>
    </location>
</feature>
<comment type="similarity">
    <text evidence="1 6">Belongs to the chaperonin (HSP60) family.</text>
</comment>
<dbReference type="PANTHER" id="PTHR45633">
    <property type="entry name" value="60 KDA HEAT SHOCK PROTEIN, MITOCHONDRIAL"/>
    <property type="match status" value="1"/>
</dbReference>
<name>A0A1G4II02_TRYEQ</name>
<dbReference type="RefSeq" id="XP_067082641.1">
    <property type="nucleotide sequence ID" value="XM_067226540.1"/>
</dbReference>
<dbReference type="EMBL" id="CZPT02001780">
    <property type="protein sequence ID" value="SCU72081.1"/>
    <property type="molecule type" value="Genomic_DNA"/>
</dbReference>
<dbReference type="InterPro" id="IPR027413">
    <property type="entry name" value="GROEL-like_equatorial_sf"/>
</dbReference>
<feature type="region of interest" description="Disordered" evidence="7">
    <location>
        <begin position="556"/>
        <end position="582"/>
    </location>
</feature>
<comment type="caution">
    <text evidence="8">The sequence shown here is derived from an EMBL/GenBank/DDBJ whole genome shotgun (WGS) entry which is preliminary data.</text>
</comment>
<keyword evidence="2" id="KW-0809">Transit peptide</keyword>
<dbReference type="SUPFAM" id="SSF54849">
    <property type="entry name" value="GroEL-intermediate domain like"/>
    <property type="match status" value="1"/>
</dbReference>